<comment type="caution">
    <text evidence="3">The sequence shown here is derived from an EMBL/GenBank/DDBJ whole genome shotgun (WGS) entry which is preliminary data.</text>
</comment>
<evidence type="ECO:0000313" key="3">
    <source>
        <dbReference type="EMBL" id="KAG2448359.1"/>
    </source>
</evidence>
<evidence type="ECO:0000256" key="1">
    <source>
        <dbReference type="SAM" id="MobiDB-lite"/>
    </source>
</evidence>
<keyword evidence="2" id="KW-0472">Membrane</keyword>
<keyword evidence="2" id="KW-1133">Transmembrane helix</keyword>
<evidence type="ECO:0000256" key="2">
    <source>
        <dbReference type="SAM" id="Phobius"/>
    </source>
</evidence>
<reference evidence="3" key="1">
    <citation type="journal article" date="2020" name="bioRxiv">
        <title>Comparative genomics of Chlamydomonas.</title>
        <authorList>
            <person name="Craig R.J."/>
            <person name="Hasan A.R."/>
            <person name="Ness R.W."/>
            <person name="Keightley P.D."/>
        </authorList>
    </citation>
    <scope>NUCLEOTIDE SEQUENCE</scope>
    <source>
        <strain evidence="3">CCAP 11/173</strain>
    </source>
</reference>
<dbReference type="OrthoDB" id="540623at2759"/>
<name>A0A836B648_9CHLO</name>
<evidence type="ECO:0000313" key="4">
    <source>
        <dbReference type="Proteomes" id="UP000613740"/>
    </source>
</evidence>
<sequence>MPLHLRSDAGGILRTRGGAQRFSGSSRLGACAACDKSPRVLLSGPATIQPPPACGSQATGDEILLAADGAAFPTFDASASVDPSGRAAWADARWVLGYGEAAWPAAGRAALQAAVDRANALPTPSDRLQLALTAAEAEALPEYGGYELRLRISSWLGLQAEDSVRFRKAGSGSAGGGSLSVRVEGAREQAFSLSGELRATARHGPTSSPCQQTSGSSRLQWLWTAPSGWMGLPSSGVAGARLVLPAPVPALPGQRIFLRVTATDPQTGASAFEDIAVIAQPSQPVARLSGPSGAVAPGAVLVFNVNASYDPDAQALAAAGGAASSLGFSFSCQREDLAPCFNGPAQGAISEGGRVWTIPAGLLQAGVWHSISVNVSRNSGASEPRLQLARLCAAAACGQPHSTANDLRIRLSLDPQPRGTQVRWSSDELLSLASLPTSGDASSGTVALTIPASSLPSSSPSITVTGAVYQSDGQLLLGTVRGTWPLRAAPSCGLDATSPAACLRASLSLDIFPTAVAEVRAVGWVGSGPLVFEFGLRRSSAVDEPQQLGAAPSALLVGLPPGNVTLYGCAVDQWGARACASANVLVREPATGFGRAEAEAALAQAGSSAAALERGGDVQGAAQAALQASLLLPLVAITNGTSTLTPPVNASSVAQGAALSLLRALSAIALPRVNTSAPADPQALQVALSAIAALVSGAAREPAQPSDVGEMLGLAVDVAEQLQRSAAVSVASASQLCQIVASLSAAALASDGANASTVARAALLDRLSVASSLVAGLGRLAAPEAEQVEAGSAAGGGMWVAVSASAAAEDALGLAPMSPPPPAPALDARRLLGDAGTSHQLRGTARKLLATPPPASLAAGGISVSVIAGPAAAVATASATSSAGHSLLLGLSHLPATEAGLAAALGSALPANLVLRSGLAVVQAHWIPADAADAGGRALSAEPTPSTFSCCGSGGAGTSAGELLVHVPADAYDASLPTTCLSYDVAAGRLSGDSLTSTVAGTQQTGASYVAYDDASGRLTCRVPGNGVYLVAQARAAAAPVPVAVVDTAADQAPRDVQADAPVGGSGSTALAAGVPSTAAAAPQSSSSGGGGGLSSGAVVAIYVTLGAAAAAAIAVLGVVAYRRRRRDARSSVNPAAAEAEASRTGNRLFWWQGLVDSAARRTNSGPTAFTDLGHEIAMDQQRAAGGGDSNTDTMGQVSFLVVRESGTVESRRAIAPPPQAARSLRRQAVAASAAAAAGLPPRGPSPNARRVRRLSRDFFALPNMLFSGRSTAGTPRRNSQTAQLSGGEESELPETPPAAGGRSSGTFRIASRMLARMMASRASVTGAGADASPRAAAALGAGSSMPAPSAASGMQAPTASAPGSPLPPPLPPLSPLPSPLPPPLPELPPLEQKLLPPMPRAPTPQDSTSPMMRVDAAGSATQPRADAPRPAHVQALDPWAKRNGFDAPMTRGHE</sequence>
<feature type="transmembrane region" description="Helical" evidence="2">
    <location>
        <begin position="1100"/>
        <end position="1122"/>
    </location>
</feature>
<feature type="compositionally biased region" description="Pro residues" evidence="1">
    <location>
        <begin position="1365"/>
        <end position="1389"/>
    </location>
</feature>
<feature type="region of interest" description="Disordered" evidence="1">
    <location>
        <begin position="1209"/>
        <end position="1228"/>
    </location>
</feature>
<accession>A0A836B648</accession>
<organism evidence="3 4">
    <name type="scientific">Chlamydomonas schloesseri</name>
    <dbReference type="NCBI Taxonomy" id="2026947"/>
    <lineage>
        <taxon>Eukaryota</taxon>
        <taxon>Viridiplantae</taxon>
        <taxon>Chlorophyta</taxon>
        <taxon>core chlorophytes</taxon>
        <taxon>Chlorophyceae</taxon>
        <taxon>CS clade</taxon>
        <taxon>Chlamydomonadales</taxon>
        <taxon>Chlamydomonadaceae</taxon>
        <taxon>Chlamydomonas</taxon>
    </lineage>
</organism>
<feature type="region of interest" description="Disordered" evidence="1">
    <location>
        <begin position="1267"/>
        <end position="1305"/>
    </location>
</feature>
<dbReference type="Proteomes" id="UP000613740">
    <property type="component" value="Unassembled WGS sequence"/>
</dbReference>
<feature type="compositionally biased region" description="Low complexity" evidence="1">
    <location>
        <begin position="1340"/>
        <end position="1358"/>
    </location>
</feature>
<dbReference type="EMBL" id="JAEHOD010000018">
    <property type="protein sequence ID" value="KAG2448359.1"/>
    <property type="molecule type" value="Genomic_DNA"/>
</dbReference>
<keyword evidence="2" id="KW-0812">Transmembrane</keyword>
<evidence type="ECO:0008006" key="5">
    <source>
        <dbReference type="Google" id="ProtNLM"/>
    </source>
</evidence>
<protein>
    <recommendedName>
        <fullName evidence="5">PKD/REJ-like domain-containing protein</fullName>
    </recommendedName>
</protein>
<proteinExistence type="predicted"/>
<gene>
    <name evidence="3" type="ORF">HYH02_006941</name>
</gene>
<keyword evidence="4" id="KW-1185">Reference proteome</keyword>
<feature type="compositionally biased region" description="Polar residues" evidence="1">
    <location>
        <begin position="1269"/>
        <end position="1285"/>
    </location>
</feature>
<feature type="region of interest" description="Disordered" evidence="1">
    <location>
        <begin position="1340"/>
        <end position="1455"/>
    </location>
</feature>